<dbReference type="InterPro" id="IPR001509">
    <property type="entry name" value="Epimerase_deHydtase"/>
</dbReference>
<gene>
    <name evidence="3" type="ORF">MNBD_GAMMA21-733</name>
</gene>
<name>A0A3B1AVK7_9ZZZZ</name>
<dbReference type="PANTHER" id="PTHR43574">
    <property type="entry name" value="EPIMERASE-RELATED"/>
    <property type="match status" value="1"/>
</dbReference>
<evidence type="ECO:0000313" key="3">
    <source>
        <dbReference type="EMBL" id="VAW98014.1"/>
    </source>
</evidence>
<protein>
    <submittedName>
        <fullName evidence="3">Nucleoside-diphosphate-sugar epimerases</fullName>
    </submittedName>
</protein>
<dbReference type="InterPro" id="IPR036291">
    <property type="entry name" value="NAD(P)-bd_dom_sf"/>
</dbReference>
<evidence type="ECO:0000259" key="2">
    <source>
        <dbReference type="Pfam" id="PF01370"/>
    </source>
</evidence>
<dbReference type="AlphaFoldDB" id="A0A3B1AVK7"/>
<reference evidence="3" key="1">
    <citation type="submission" date="2018-06" db="EMBL/GenBank/DDBJ databases">
        <authorList>
            <person name="Zhirakovskaya E."/>
        </authorList>
    </citation>
    <scope>NUCLEOTIDE SEQUENCE</scope>
</reference>
<dbReference type="SUPFAM" id="SSF51735">
    <property type="entry name" value="NAD(P)-binding Rossmann-fold domains"/>
    <property type="match status" value="1"/>
</dbReference>
<feature type="domain" description="NAD-dependent epimerase/dehydratase" evidence="2">
    <location>
        <begin position="115"/>
        <end position="233"/>
    </location>
</feature>
<accession>A0A3B1AVK7</accession>
<sequence length="311" mass="34869">MLGFHPGARHYRLMNSPNTSYGSVWIIGCGDIGRRVADLWQGQVADITGIVSCAPSAEILNRLGIISAQTNLDDLEPPLPEMPASTLVYYFIPPPPSGIDDRRCQHFLASLSIQSVKPKRIVAISTTGVYGDCSGELISEDQPAKPKADRARRRFDMENQLKKWCERYNVPLILLRVGGIYGPKRLPLKRIEQAVPVLKEELAPKTNRIHEDDLALICVAAASSLHQFRIYNVSDGTNSNMTEYFFTLADHFGMARPPALEWEQAEQEISKGMLSYLRESRQVDNSRLLAELDIKLRYPTLESALPSFTKK</sequence>
<organism evidence="3">
    <name type="scientific">hydrothermal vent metagenome</name>
    <dbReference type="NCBI Taxonomy" id="652676"/>
    <lineage>
        <taxon>unclassified sequences</taxon>
        <taxon>metagenomes</taxon>
        <taxon>ecological metagenomes</taxon>
    </lineage>
</organism>
<keyword evidence="1" id="KW-0520">NAD</keyword>
<proteinExistence type="predicted"/>
<dbReference type="EMBL" id="UOFR01000056">
    <property type="protein sequence ID" value="VAW98014.1"/>
    <property type="molecule type" value="Genomic_DNA"/>
</dbReference>
<dbReference type="Pfam" id="PF01370">
    <property type="entry name" value="Epimerase"/>
    <property type="match status" value="1"/>
</dbReference>
<dbReference type="Gene3D" id="3.40.50.720">
    <property type="entry name" value="NAD(P)-binding Rossmann-like Domain"/>
    <property type="match status" value="1"/>
</dbReference>
<evidence type="ECO:0000256" key="1">
    <source>
        <dbReference type="ARBA" id="ARBA00023027"/>
    </source>
</evidence>